<protein>
    <recommendedName>
        <fullName evidence="3">3-hydroxylacyl-ACP dehydratase</fullName>
    </recommendedName>
</protein>
<name>A0ABM7W5W3_9BACT</name>
<dbReference type="Pfam" id="PF22817">
    <property type="entry name" value="ApeP-like"/>
    <property type="match status" value="1"/>
</dbReference>
<dbReference type="InterPro" id="IPR016776">
    <property type="entry name" value="ApeP-like_dehydratase"/>
</dbReference>
<evidence type="ECO:0000313" key="1">
    <source>
        <dbReference type="EMBL" id="BDD86298.1"/>
    </source>
</evidence>
<dbReference type="InterPro" id="IPR029069">
    <property type="entry name" value="HotDog_dom_sf"/>
</dbReference>
<gene>
    <name evidence="1" type="ORF">DPPLL_06630</name>
</gene>
<evidence type="ECO:0000313" key="2">
    <source>
        <dbReference type="Proteomes" id="UP000830055"/>
    </source>
</evidence>
<keyword evidence="2" id="KW-1185">Reference proteome</keyword>
<sequence length="144" mass="16072">MGRLSDLGLSLTDLLPHREPMVLVEEILEVDRTVAQTRSTVRTSWPLAESDGVQPLVLIELAAQTAGVCNGWDRINTKGPDSEKMGYLVGVKRARLPEELLGYGQRLLVRAENKHDFGNLREVFCTVSREDEVIAEITLQLFQA</sequence>
<dbReference type="Proteomes" id="UP000830055">
    <property type="component" value="Chromosome"/>
</dbReference>
<organism evidence="1 2">
    <name type="scientific">Desulfofustis limnaeus</name>
    <dbReference type="NCBI Taxonomy" id="2740163"/>
    <lineage>
        <taxon>Bacteria</taxon>
        <taxon>Pseudomonadati</taxon>
        <taxon>Thermodesulfobacteriota</taxon>
        <taxon>Desulfobulbia</taxon>
        <taxon>Desulfobulbales</taxon>
        <taxon>Desulfocapsaceae</taxon>
        <taxon>Desulfofustis</taxon>
    </lineage>
</organism>
<dbReference type="SUPFAM" id="SSF54637">
    <property type="entry name" value="Thioesterase/thiol ester dehydrase-isomerase"/>
    <property type="match status" value="1"/>
</dbReference>
<dbReference type="EMBL" id="AP025516">
    <property type="protein sequence ID" value="BDD86298.1"/>
    <property type="molecule type" value="Genomic_DNA"/>
</dbReference>
<proteinExistence type="predicted"/>
<evidence type="ECO:0008006" key="3">
    <source>
        <dbReference type="Google" id="ProtNLM"/>
    </source>
</evidence>
<reference evidence="1 2" key="1">
    <citation type="submission" date="2022-01" db="EMBL/GenBank/DDBJ databases">
        <title>Desulfofustis limnae sp. nov., a novel mesophilic sulfate-reducing bacterium isolated from marsh soil.</title>
        <authorList>
            <person name="Watanabe M."/>
            <person name="Takahashi A."/>
            <person name="Kojima H."/>
            <person name="Fukui M."/>
        </authorList>
    </citation>
    <scope>NUCLEOTIDE SEQUENCE [LARGE SCALE GENOMIC DNA]</scope>
    <source>
        <strain evidence="1 2">PPLL</strain>
    </source>
</reference>
<dbReference type="Gene3D" id="3.10.129.10">
    <property type="entry name" value="Hotdog Thioesterase"/>
    <property type="match status" value="1"/>
</dbReference>
<dbReference type="RefSeq" id="WP_284153390.1">
    <property type="nucleotide sequence ID" value="NZ_AP025516.1"/>
</dbReference>
<accession>A0ABM7W5W3</accession>